<comment type="caution">
    <text evidence="2">The sequence shown here is derived from an EMBL/GenBank/DDBJ whole genome shotgun (WGS) entry which is preliminary data.</text>
</comment>
<dbReference type="Proteomes" id="UP000266177">
    <property type="component" value="Unassembled WGS sequence"/>
</dbReference>
<dbReference type="EMBL" id="QYZD01000045">
    <property type="protein sequence ID" value="RJG17848.1"/>
    <property type="molecule type" value="Genomic_DNA"/>
</dbReference>
<evidence type="ECO:0000313" key="2">
    <source>
        <dbReference type="EMBL" id="RJG17848.1"/>
    </source>
</evidence>
<protein>
    <submittedName>
        <fullName evidence="2">Uncharacterized protein</fullName>
    </submittedName>
</protein>
<feature type="transmembrane region" description="Helical" evidence="1">
    <location>
        <begin position="88"/>
        <end position="108"/>
    </location>
</feature>
<sequence length="144" mass="16101">MLYALHLLLGIGALFGGAALVLDPGGHLLGVPISILNTSPFTNFLIPGLILLIMLGIGPLLICYVLIKRTHWKVPSKLNVFKDTHWSWAFSLYCGFALIIWITLQTYFIQDVALIHVVYVAWGIAIQIVTLLPSVRRHYLLDHE</sequence>
<name>A0A3A3GVW7_PANTH</name>
<gene>
    <name evidence="2" type="ORF">DQX05_27205</name>
</gene>
<feature type="transmembrane region" description="Helical" evidence="1">
    <location>
        <begin position="44"/>
        <end position="67"/>
    </location>
</feature>
<dbReference type="OrthoDB" id="1909107at2"/>
<dbReference type="AlphaFoldDB" id="A0A3A3GVW7"/>
<accession>A0A3A3GVW7</accession>
<organism evidence="2 3">
    <name type="scientific">Paenibacillus thiaminolyticus</name>
    <name type="common">Bacillus thiaminolyticus</name>
    <dbReference type="NCBI Taxonomy" id="49283"/>
    <lineage>
        <taxon>Bacteria</taxon>
        <taxon>Bacillati</taxon>
        <taxon>Bacillota</taxon>
        <taxon>Bacilli</taxon>
        <taxon>Bacillales</taxon>
        <taxon>Paenibacillaceae</taxon>
        <taxon>Paenibacillus</taxon>
    </lineage>
</organism>
<evidence type="ECO:0000313" key="3">
    <source>
        <dbReference type="Proteomes" id="UP000266177"/>
    </source>
</evidence>
<keyword evidence="1" id="KW-1133">Transmembrane helix</keyword>
<feature type="transmembrane region" description="Helical" evidence="1">
    <location>
        <begin position="114"/>
        <end position="135"/>
    </location>
</feature>
<keyword evidence="1" id="KW-0812">Transmembrane</keyword>
<reference evidence="2 3" key="1">
    <citation type="submission" date="2018-09" db="EMBL/GenBank/DDBJ databases">
        <title>Paenibacillus SK2017-BO5.</title>
        <authorList>
            <person name="Piskunova J.V."/>
            <person name="Dubiley S.A."/>
            <person name="Severinov K.V."/>
        </authorList>
    </citation>
    <scope>NUCLEOTIDE SEQUENCE [LARGE SCALE GENOMIC DNA]</scope>
    <source>
        <strain evidence="2 3">BO5</strain>
    </source>
</reference>
<evidence type="ECO:0000256" key="1">
    <source>
        <dbReference type="SAM" id="Phobius"/>
    </source>
</evidence>
<keyword evidence="1" id="KW-0472">Membrane</keyword>
<proteinExistence type="predicted"/>